<dbReference type="Gene3D" id="2.30.30.40">
    <property type="entry name" value="SH3 Domains"/>
    <property type="match status" value="2"/>
</dbReference>
<feature type="domain" description="SH3b" evidence="5">
    <location>
        <begin position="104"/>
        <end position="168"/>
    </location>
</feature>
<reference evidence="7 8" key="1">
    <citation type="journal article" date="2012" name="J. Bacteriol.">
        <title>Genome Sequence of Galbibacter marinum Type Strain ck-I2-15.</title>
        <authorList>
            <person name="Lai Q."/>
            <person name="Li C."/>
            <person name="Shao Z."/>
        </authorList>
    </citation>
    <scope>NUCLEOTIDE SEQUENCE [LARGE SCALE GENOMIC DNA]</scope>
    <source>
        <strain evidence="8">ck-I2-15</strain>
    </source>
</reference>
<dbReference type="InterPro" id="IPR038765">
    <property type="entry name" value="Papain-like_cys_pep_sf"/>
</dbReference>
<evidence type="ECO:0000256" key="3">
    <source>
        <dbReference type="ARBA" id="ARBA00022801"/>
    </source>
</evidence>
<dbReference type="InterPro" id="IPR051202">
    <property type="entry name" value="Peptidase_C40"/>
</dbReference>
<dbReference type="PROSITE" id="PS51257">
    <property type="entry name" value="PROKAR_LIPOPROTEIN"/>
    <property type="match status" value="1"/>
</dbReference>
<dbReference type="Gene3D" id="3.90.1720.10">
    <property type="entry name" value="endopeptidase domain like (from Nostoc punctiforme)"/>
    <property type="match status" value="1"/>
</dbReference>
<dbReference type="InterPro" id="IPR000064">
    <property type="entry name" value="NLP_P60_dom"/>
</dbReference>
<keyword evidence="8" id="KW-1185">Reference proteome</keyword>
<name>K2P761_9FLAO</name>
<dbReference type="InterPro" id="IPR003646">
    <property type="entry name" value="SH3-like_bac-type"/>
</dbReference>
<dbReference type="Pfam" id="PF08239">
    <property type="entry name" value="SH3_3"/>
    <property type="match status" value="2"/>
</dbReference>
<dbReference type="PANTHER" id="PTHR47053:SF1">
    <property type="entry name" value="MUREIN DD-ENDOPEPTIDASE MEPH-RELATED"/>
    <property type="match status" value="1"/>
</dbReference>
<keyword evidence="2" id="KW-0645">Protease</keyword>
<gene>
    <name evidence="7" type="ORF">I215_01275</name>
</gene>
<comment type="caution">
    <text evidence="7">The sequence shown here is derived from an EMBL/GenBank/DDBJ whole genome shotgun (WGS) entry which is preliminary data.</text>
</comment>
<comment type="similarity">
    <text evidence="1">Belongs to the peptidase C40 family.</text>
</comment>
<accession>K2P761</accession>
<feature type="domain" description="NlpC/P60" evidence="6">
    <location>
        <begin position="248"/>
        <end position="382"/>
    </location>
</feature>
<dbReference type="AlphaFoldDB" id="K2P761"/>
<dbReference type="GO" id="GO:0008234">
    <property type="term" value="F:cysteine-type peptidase activity"/>
    <property type="evidence" value="ECO:0007669"/>
    <property type="project" value="UniProtKB-KW"/>
</dbReference>
<evidence type="ECO:0000256" key="2">
    <source>
        <dbReference type="ARBA" id="ARBA00022670"/>
    </source>
</evidence>
<dbReference type="eggNOG" id="COG0791">
    <property type="taxonomic scope" value="Bacteria"/>
</dbReference>
<dbReference type="SUPFAM" id="SSF54001">
    <property type="entry name" value="Cysteine proteinases"/>
    <property type="match status" value="1"/>
</dbReference>
<evidence type="ECO:0000313" key="8">
    <source>
        <dbReference type="Proteomes" id="UP000007364"/>
    </source>
</evidence>
<dbReference type="Pfam" id="PF00877">
    <property type="entry name" value="NLPC_P60"/>
    <property type="match status" value="1"/>
</dbReference>
<protein>
    <submittedName>
        <fullName evidence="7">NLP/P60 protein</fullName>
    </submittedName>
</protein>
<organism evidence="7 8">
    <name type="scientific">Galbibacter marinus</name>
    <dbReference type="NCBI Taxonomy" id="555500"/>
    <lineage>
        <taxon>Bacteria</taxon>
        <taxon>Pseudomonadati</taxon>
        <taxon>Bacteroidota</taxon>
        <taxon>Flavobacteriia</taxon>
        <taxon>Flavobacteriales</taxon>
        <taxon>Flavobacteriaceae</taxon>
        <taxon>Galbibacter</taxon>
    </lineage>
</organism>
<keyword evidence="4" id="KW-0788">Thiol protease</keyword>
<evidence type="ECO:0000259" key="6">
    <source>
        <dbReference type="PROSITE" id="PS51935"/>
    </source>
</evidence>
<dbReference type="RefSeq" id="WP_008990132.1">
    <property type="nucleotide sequence ID" value="NZ_AMSG01000001.1"/>
</dbReference>
<dbReference type="PANTHER" id="PTHR47053">
    <property type="entry name" value="MUREIN DD-ENDOPEPTIDASE MEPH-RELATED"/>
    <property type="match status" value="1"/>
</dbReference>
<dbReference type="SMART" id="SM00287">
    <property type="entry name" value="SH3b"/>
    <property type="match status" value="1"/>
</dbReference>
<dbReference type="PROSITE" id="PS51781">
    <property type="entry name" value="SH3B"/>
    <property type="match status" value="1"/>
</dbReference>
<dbReference type="GO" id="GO:0006508">
    <property type="term" value="P:proteolysis"/>
    <property type="evidence" value="ECO:0007669"/>
    <property type="project" value="UniProtKB-KW"/>
</dbReference>
<dbReference type="OrthoDB" id="9813368at2"/>
<evidence type="ECO:0000256" key="4">
    <source>
        <dbReference type="ARBA" id="ARBA00022807"/>
    </source>
</evidence>
<dbReference type="EMBL" id="AMSG01000001">
    <property type="protein sequence ID" value="EKF56803.1"/>
    <property type="molecule type" value="Genomic_DNA"/>
</dbReference>
<evidence type="ECO:0000256" key="1">
    <source>
        <dbReference type="ARBA" id="ARBA00007074"/>
    </source>
</evidence>
<proteinExistence type="inferred from homology"/>
<evidence type="ECO:0000313" key="7">
    <source>
        <dbReference type="EMBL" id="EKF56803.1"/>
    </source>
</evidence>
<keyword evidence="3" id="KW-0378">Hydrolase</keyword>
<dbReference type="PROSITE" id="PS51935">
    <property type="entry name" value="NLPC_P60"/>
    <property type="match status" value="1"/>
</dbReference>
<evidence type="ECO:0000259" key="5">
    <source>
        <dbReference type="PROSITE" id="PS51781"/>
    </source>
</evidence>
<dbReference type="STRING" id="555500.I215_01275"/>
<sequence length="398" mass="44396">MRNFKLDARLLCLSILAFVSCQTDTSEQDIKKIEQLTQQVKTQYAPDSRVAIFDIEATAINDSYILNGSTNIPKALSTLKDELSGLNIAFIDSVSVLPEANLEGKTQGIIALSAANLRSTPKHSAELVTQGTLGMPVRIYKKQDNWYLIQTPDNYIAWVDSGGVVPMDSTSYDNWIQSEKLIYTKTFGSSFAKKDESGQVISDLVAGNILKLLERQDDFYQVEYPDGRKAFVSKSQGEPYTDWLTSLDQTKQSLVETSKTLMGLPYLWGGTSPKGVDCSGFTKTIFFLNGLIIPRDASQQIHQGVLVDQDKDFSKLQPGDLLFFGKKATDSTKERIVHVGMWIGNNEFIHSAGSVHISSVDKNDPNYDAYNINRYIRTKRILDNKTEGIIDLKDNALF</sequence>
<dbReference type="Proteomes" id="UP000007364">
    <property type="component" value="Unassembled WGS sequence"/>
</dbReference>
<dbReference type="PATRIC" id="fig|555500.3.peg.269"/>